<gene>
    <name evidence="1" type="ORF">Hypma_013787</name>
</gene>
<dbReference type="Proteomes" id="UP000076154">
    <property type="component" value="Unassembled WGS sequence"/>
</dbReference>
<sequence length="81" mass="9135">MARSRSASGFAHREAIIMAGEKNILGGRGTQMKDAQRFFELLWLSHPALVPYVQRMHINGPDFTYSYELSNVDKASLLHTV</sequence>
<evidence type="ECO:0000313" key="2">
    <source>
        <dbReference type="Proteomes" id="UP000076154"/>
    </source>
</evidence>
<evidence type="ECO:0000313" key="1">
    <source>
        <dbReference type="EMBL" id="RDB29706.1"/>
    </source>
</evidence>
<organism evidence="1 2">
    <name type="scientific">Hypsizygus marmoreus</name>
    <name type="common">White beech mushroom</name>
    <name type="synonym">Agaricus marmoreus</name>
    <dbReference type="NCBI Taxonomy" id="39966"/>
    <lineage>
        <taxon>Eukaryota</taxon>
        <taxon>Fungi</taxon>
        <taxon>Dikarya</taxon>
        <taxon>Basidiomycota</taxon>
        <taxon>Agaricomycotina</taxon>
        <taxon>Agaricomycetes</taxon>
        <taxon>Agaricomycetidae</taxon>
        <taxon>Agaricales</taxon>
        <taxon>Tricholomatineae</taxon>
        <taxon>Lyophyllaceae</taxon>
        <taxon>Hypsizygus</taxon>
    </lineage>
</organism>
<proteinExistence type="predicted"/>
<name>A0A369KFM7_HYPMA</name>
<dbReference type="AlphaFoldDB" id="A0A369KFM7"/>
<protein>
    <submittedName>
        <fullName evidence="1">Uncharacterized protein</fullName>
    </submittedName>
</protein>
<reference evidence="1" key="1">
    <citation type="submission" date="2018-04" db="EMBL/GenBank/DDBJ databases">
        <title>Whole genome sequencing of Hypsizygus marmoreus.</title>
        <authorList>
            <person name="Choi I.-G."/>
            <person name="Min B."/>
            <person name="Kim J.-G."/>
            <person name="Kim S."/>
            <person name="Oh Y.-L."/>
            <person name="Kong W.-S."/>
            <person name="Park H."/>
            <person name="Jeong J."/>
            <person name="Song E.-S."/>
        </authorList>
    </citation>
    <scope>NUCLEOTIDE SEQUENCE [LARGE SCALE GENOMIC DNA]</scope>
    <source>
        <strain evidence="1">51987-8</strain>
    </source>
</reference>
<dbReference type="EMBL" id="LUEZ02000009">
    <property type="protein sequence ID" value="RDB29706.1"/>
    <property type="molecule type" value="Genomic_DNA"/>
</dbReference>
<dbReference type="InParanoid" id="A0A369KFM7"/>
<accession>A0A369KFM7</accession>
<keyword evidence="2" id="KW-1185">Reference proteome</keyword>
<comment type="caution">
    <text evidence="1">The sequence shown here is derived from an EMBL/GenBank/DDBJ whole genome shotgun (WGS) entry which is preliminary data.</text>
</comment>